<name>A0A239CMD4_9PSED</name>
<gene>
    <name evidence="1" type="ORF">SAMN05216255_1795</name>
</gene>
<protein>
    <submittedName>
        <fullName evidence="1">Uncharacterized protein</fullName>
    </submittedName>
</protein>
<keyword evidence="2" id="KW-1185">Reference proteome</keyword>
<dbReference type="RefSeq" id="WP_089359503.1">
    <property type="nucleotide sequence ID" value="NZ_FZOG01000002.1"/>
</dbReference>
<organism evidence="1 2">
    <name type="scientific">Pseudomonas segetis</name>
    <dbReference type="NCBI Taxonomy" id="298908"/>
    <lineage>
        <taxon>Bacteria</taxon>
        <taxon>Pseudomonadati</taxon>
        <taxon>Pseudomonadota</taxon>
        <taxon>Gammaproteobacteria</taxon>
        <taxon>Pseudomonadales</taxon>
        <taxon>Pseudomonadaceae</taxon>
        <taxon>Pseudomonas</taxon>
    </lineage>
</organism>
<dbReference type="Proteomes" id="UP000242915">
    <property type="component" value="Unassembled WGS sequence"/>
</dbReference>
<dbReference type="AlphaFoldDB" id="A0A239CMD4"/>
<proteinExistence type="predicted"/>
<evidence type="ECO:0000313" key="2">
    <source>
        <dbReference type="Proteomes" id="UP000242915"/>
    </source>
</evidence>
<dbReference type="EMBL" id="FZOG01000002">
    <property type="protein sequence ID" value="SNS21307.1"/>
    <property type="molecule type" value="Genomic_DNA"/>
</dbReference>
<reference evidence="2" key="1">
    <citation type="submission" date="2017-06" db="EMBL/GenBank/DDBJ databases">
        <authorList>
            <person name="Varghese N."/>
            <person name="Submissions S."/>
        </authorList>
    </citation>
    <scope>NUCLEOTIDE SEQUENCE [LARGE SCALE GENOMIC DNA]</scope>
    <source>
        <strain evidence="2">CIP 108523</strain>
    </source>
</reference>
<evidence type="ECO:0000313" key="1">
    <source>
        <dbReference type="EMBL" id="SNS21307.1"/>
    </source>
</evidence>
<sequence length="118" mass="13206">MDEPALLTDEEVAFIQQLYNQPESEQPETLPDQVDLVESINDLISGYSNLEKITVDVRVVNQQGHVQSIIPVYTEFGQLGCELGIQPNTAMHSKAQERVKQLEAEVAQLKIRLTDAIT</sequence>
<accession>A0A239CMD4</accession>